<organism evidence="16 17">
    <name type="scientific">Chitinophaga arvensicola</name>
    <dbReference type="NCBI Taxonomy" id="29529"/>
    <lineage>
        <taxon>Bacteria</taxon>
        <taxon>Pseudomonadati</taxon>
        <taxon>Bacteroidota</taxon>
        <taxon>Chitinophagia</taxon>
        <taxon>Chitinophagales</taxon>
        <taxon>Chitinophagaceae</taxon>
        <taxon>Chitinophaga</taxon>
    </lineage>
</organism>
<dbReference type="GO" id="GO:0000049">
    <property type="term" value="F:tRNA binding"/>
    <property type="evidence" value="ECO:0007669"/>
    <property type="project" value="UniProtKB-KW"/>
</dbReference>
<evidence type="ECO:0000256" key="9">
    <source>
        <dbReference type="ARBA" id="ARBA00023002"/>
    </source>
</evidence>
<evidence type="ECO:0000256" key="4">
    <source>
        <dbReference type="ARBA" id="ARBA00022630"/>
    </source>
</evidence>
<keyword evidence="9 12" id="KW-0560">Oxidoreductase</keyword>
<comment type="similarity">
    <text evidence="12">Belongs to the dus family.</text>
</comment>
<dbReference type="SUPFAM" id="SSF51395">
    <property type="entry name" value="FMN-linked oxidoreductases"/>
    <property type="match status" value="1"/>
</dbReference>
<name>A0A1I0PED8_9BACT</name>
<evidence type="ECO:0000256" key="10">
    <source>
        <dbReference type="ARBA" id="ARBA00048205"/>
    </source>
</evidence>
<feature type="domain" description="DUS-like FMN-binding" evidence="15">
    <location>
        <begin position="15"/>
        <end position="318"/>
    </location>
</feature>
<evidence type="ECO:0000256" key="5">
    <source>
        <dbReference type="ARBA" id="ARBA00022643"/>
    </source>
</evidence>
<dbReference type="PANTHER" id="PTHR45846:SF1">
    <property type="entry name" value="TRNA-DIHYDROURIDINE(47) SYNTHASE [NAD(P)(+)]-LIKE"/>
    <property type="match status" value="1"/>
</dbReference>
<feature type="binding site" evidence="14">
    <location>
        <position position="141"/>
    </location>
    <ligand>
        <name>FMN</name>
        <dbReference type="ChEBI" id="CHEBI:58210"/>
    </ligand>
</feature>
<comment type="function">
    <text evidence="2 12">Catalyzes the synthesis of 5,6-dihydrouridine (D), a modified base found in the D-loop of most tRNAs, via the reduction of the C5-C6 double bond in target uridines.</text>
</comment>
<dbReference type="RefSeq" id="WP_089890737.1">
    <property type="nucleotide sequence ID" value="NZ_FOJG01000001.1"/>
</dbReference>
<dbReference type="OrthoDB" id="9764501at2"/>
<dbReference type="Proteomes" id="UP000199310">
    <property type="component" value="Unassembled WGS sequence"/>
</dbReference>
<feature type="binding site" evidence="14">
    <location>
        <begin position="228"/>
        <end position="229"/>
    </location>
    <ligand>
        <name>FMN</name>
        <dbReference type="ChEBI" id="CHEBI:58210"/>
    </ligand>
</feature>
<dbReference type="AlphaFoldDB" id="A0A1I0PED8"/>
<dbReference type="GO" id="GO:0017150">
    <property type="term" value="F:tRNA dihydrouridine synthase activity"/>
    <property type="evidence" value="ECO:0007669"/>
    <property type="project" value="InterPro"/>
</dbReference>
<keyword evidence="4 12" id="KW-0285">Flavoprotein</keyword>
<evidence type="ECO:0000313" key="16">
    <source>
        <dbReference type="EMBL" id="SEW12781.1"/>
    </source>
</evidence>
<accession>A0A1I0PED8</accession>
<dbReference type="NCBIfam" id="TIGR00737">
    <property type="entry name" value="nifR3_yhdG"/>
    <property type="match status" value="1"/>
</dbReference>
<dbReference type="Gene3D" id="3.20.20.70">
    <property type="entry name" value="Aldolase class I"/>
    <property type="match status" value="1"/>
</dbReference>
<keyword evidence="3" id="KW-0820">tRNA-binding</keyword>
<evidence type="ECO:0000313" key="17">
    <source>
        <dbReference type="Proteomes" id="UP000199310"/>
    </source>
</evidence>
<keyword evidence="5 12" id="KW-0288">FMN</keyword>
<keyword evidence="7" id="KW-0521">NADP</keyword>
<dbReference type="InterPro" id="IPR004652">
    <property type="entry name" value="DusB-like"/>
</dbReference>
<evidence type="ECO:0000256" key="1">
    <source>
        <dbReference type="ARBA" id="ARBA00001917"/>
    </source>
</evidence>
<proteinExistence type="inferred from homology"/>
<comment type="cofactor">
    <cofactor evidence="1 12 14">
        <name>FMN</name>
        <dbReference type="ChEBI" id="CHEBI:58210"/>
    </cofactor>
</comment>
<keyword evidence="8" id="KW-0694">RNA-binding</keyword>
<dbReference type="InterPro" id="IPR024036">
    <property type="entry name" value="tRNA-dHydroUridine_Synthase_C"/>
</dbReference>
<keyword evidence="6 12" id="KW-0819">tRNA processing</keyword>
<evidence type="ECO:0000256" key="7">
    <source>
        <dbReference type="ARBA" id="ARBA00022857"/>
    </source>
</evidence>
<dbReference type="EMBL" id="FOJG01000001">
    <property type="protein sequence ID" value="SEW12781.1"/>
    <property type="molecule type" value="Genomic_DNA"/>
</dbReference>
<evidence type="ECO:0000256" key="6">
    <source>
        <dbReference type="ARBA" id="ARBA00022694"/>
    </source>
</evidence>
<dbReference type="PANTHER" id="PTHR45846">
    <property type="entry name" value="TRNA-DIHYDROURIDINE(47) SYNTHASE [NAD(P)(+)]-LIKE"/>
    <property type="match status" value="1"/>
</dbReference>
<evidence type="ECO:0000256" key="13">
    <source>
        <dbReference type="PIRSR" id="PIRSR006621-1"/>
    </source>
</evidence>
<dbReference type="PIRSF" id="PIRSF006621">
    <property type="entry name" value="Dus"/>
    <property type="match status" value="1"/>
</dbReference>
<evidence type="ECO:0000256" key="3">
    <source>
        <dbReference type="ARBA" id="ARBA00022555"/>
    </source>
</evidence>
<feature type="binding site" evidence="14">
    <location>
        <position position="72"/>
    </location>
    <ligand>
        <name>FMN</name>
        <dbReference type="ChEBI" id="CHEBI:58210"/>
    </ligand>
</feature>
<feature type="binding site" evidence="14">
    <location>
        <position position="171"/>
    </location>
    <ligand>
        <name>FMN</name>
        <dbReference type="ChEBI" id="CHEBI:58210"/>
    </ligand>
</feature>
<dbReference type="Pfam" id="PF01207">
    <property type="entry name" value="Dus"/>
    <property type="match status" value="1"/>
</dbReference>
<dbReference type="GO" id="GO:0050660">
    <property type="term" value="F:flavin adenine dinucleotide binding"/>
    <property type="evidence" value="ECO:0007669"/>
    <property type="project" value="InterPro"/>
</dbReference>
<keyword evidence="14" id="KW-0547">Nucleotide-binding</keyword>
<dbReference type="InterPro" id="IPR013785">
    <property type="entry name" value="Aldolase_TIM"/>
</dbReference>
<dbReference type="EC" id="1.3.1.-" evidence="12"/>
<comment type="catalytic activity">
    <reaction evidence="10">
        <text>a 5,6-dihydrouridine in tRNA + NADP(+) = a uridine in tRNA + NADPH + H(+)</text>
        <dbReference type="Rhea" id="RHEA:23624"/>
        <dbReference type="Rhea" id="RHEA-COMP:13339"/>
        <dbReference type="Rhea" id="RHEA-COMP:13887"/>
        <dbReference type="ChEBI" id="CHEBI:15378"/>
        <dbReference type="ChEBI" id="CHEBI:57783"/>
        <dbReference type="ChEBI" id="CHEBI:58349"/>
        <dbReference type="ChEBI" id="CHEBI:65315"/>
        <dbReference type="ChEBI" id="CHEBI:74443"/>
    </reaction>
</comment>
<dbReference type="PROSITE" id="PS01136">
    <property type="entry name" value="UPF0034"/>
    <property type="match status" value="1"/>
</dbReference>
<dbReference type="InterPro" id="IPR018517">
    <property type="entry name" value="tRNA_hU_synthase_CS"/>
</dbReference>
<evidence type="ECO:0000256" key="2">
    <source>
        <dbReference type="ARBA" id="ARBA00002790"/>
    </source>
</evidence>
<comment type="catalytic activity">
    <reaction evidence="11">
        <text>a 5,6-dihydrouridine in tRNA + NAD(+) = a uridine in tRNA + NADH + H(+)</text>
        <dbReference type="Rhea" id="RHEA:54452"/>
        <dbReference type="Rhea" id="RHEA-COMP:13339"/>
        <dbReference type="Rhea" id="RHEA-COMP:13887"/>
        <dbReference type="ChEBI" id="CHEBI:15378"/>
        <dbReference type="ChEBI" id="CHEBI:57540"/>
        <dbReference type="ChEBI" id="CHEBI:57945"/>
        <dbReference type="ChEBI" id="CHEBI:65315"/>
        <dbReference type="ChEBI" id="CHEBI:74443"/>
    </reaction>
</comment>
<keyword evidence="17" id="KW-1185">Reference proteome</keyword>
<dbReference type="STRING" id="29529.SAMN04488122_0739"/>
<evidence type="ECO:0000256" key="11">
    <source>
        <dbReference type="ARBA" id="ARBA00048802"/>
    </source>
</evidence>
<evidence type="ECO:0000256" key="8">
    <source>
        <dbReference type="ARBA" id="ARBA00022884"/>
    </source>
</evidence>
<reference evidence="17" key="1">
    <citation type="submission" date="2016-10" db="EMBL/GenBank/DDBJ databases">
        <authorList>
            <person name="Varghese N."/>
            <person name="Submissions S."/>
        </authorList>
    </citation>
    <scope>NUCLEOTIDE SEQUENCE [LARGE SCALE GENOMIC DNA]</scope>
    <source>
        <strain evidence="17">DSM 3695</strain>
    </source>
</reference>
<evidence type="ECO:0000256" key="12">
    <source>
        <dbReference type="PIRNR" id="PIRNR006621"/>
    </source>
</evidence>
<dbReference type="InterPro" id="IPR001269">
    <property type="entry name" value="DUS_fam"/>
</dbReference>
<sequence length="355" mass="39628">MVKIGNIELGEFPLLLAPMEDVSDPPFRAVCKDNGADLMYTEFISSEGLIRDAIKSRKKLDIFDYERPVGIQIFGGDEESLSLAAQIVETTNPDLLDINFGCPVKKVACKGAGAGILKDIPKMVKLTAAVVKATKLPVTIKTRLGWDDNTKNIEDVAERLQDVGIKALTIHGRTRTQMYKGSADWTLIGKVKNNPRIQIPIFGNGDICTPEQAIAARQKYGVDGVMIGRAAIGYPWIFREIKHFMKTGEHLPLPTVLERVEVCKKHLRQSVSWKGEVVGILEMRRHYTNYLKGLPHIKEFRQQLVTYNTLAEIEEVLDAVVLQYKDHIFERAAPQLAAHDFLPADNEMAGCNVYG</sequence>
<feature type="active site" description="Proton donor" evidence="13">
    <location>
        <position position="102"/>
    </location>
</feature>
<dbReference type="CDD" id="cd02801">
    <property type="entry name" value="DUS_like_FMN"/>
    <property type="match status" value="1"/>
</dbReference>
<dbReference type="InterPro" id="IPR035587">
    <property type="entry name" value="DUS-like_FMN-bd"/>
</dbReference>
<gene>
    <name evidence="16" type="ORF">SAMN04488122_0739</name>
</gene>
<dbReference type="Gene3D" id="1.10.1200.80">
    <property type="entry name" value="Putative flavin oxidoreducatase, domain 2"/>
    <property type="match status" value="1"/>
</dbReference>
<protein>
    <recommendedName>
        <fullName evidence="12">tRNA-dihydrouridine synthase</fullName>
        <ecNumber evidence="12">1.3.1.-</ecNumber>
    </recommendedName>
</protein>
<evidence type="ECO:0000259" key="15">
    <source>
        <dbReference type="Pfam" id="PF01207"/>
    </source>
</evidence>
<evidence type="ECO:0000256" key="14">
    <source>
        <dbReference type="PIRSR" id="PIRSR006621-2"/>
    </source>
</evidence>